<protein>
    <submittedName>
        <fullName evidence="2">Uncharacterized protein</fullName>
    </submittedName>
</protein>
<keyword evidence="3" id="KW-1185">Reference proteome</keyword>
<evidence type="ECO:0000313" key="2">
    <source>
        <dbReference type="EMBL" id="KAK2154690.1"/>
    </source>
</evidence>
<accession>A0AAD9N2U7</accession>
<dbReference type="EMBL" id="JAODUP010000260">
    <property type="protein sequence ID" value="KAK2154690.1"/>
    <property type="molecule type" value="Genomic_DNA"/>
</dbReference>
<name>A0AAD9N2U7_9ANNE</name>
<organism evidence="2 3">
    <name type="scientific">Paralvinella palmiformis</name>
    <dbReference type="NCBI Taxonomy" id="53620"/>
    <lineage>
        <taxon>Eukaryota</taxon>
        <taxon>Metazoa</taxon>
        <taxon>Spiralia</taxon>
        <taxon>Lophotrochozoa</taxon>
        <taxon>Annelida</taxon>
        <taxon>Polychaeta</taxon>
        <taxon>Sedentaria</taxon>
        <taxon>Canalipalpata</taxon>
        <taxon>Terebellida</taxon>
        <taxon>Terebelliformia</taxon>
        <taxon>Alvinellidae</taxon>
        <taxon>Paralvinella</taxon>
    </lineage>
</organism>
<evidence type="ECO:0000256" key="1">
    <source>
        <dbReference type="SAM" id="MobiDB-lite"/>
    </source>
</evidence>
<proteinExistence type="predicted"/>
<reference evidence="2" key="1">
    <citation type="journal article" date="2023" name="Mol. Biol. Evol.">
        <title>Third-Generation Sequencing Reveals the Adaptive Role of the Epigenome in Three Deep-Sea Polychaetes.</title>
        <authorList>
            <person name="Perez M."/>
            <person name="Aroh O."/>
            <person name="Sun Y."/>
            <person name="Lan Y."/>
            <person name="Juniper S.K."/>
            <person name="Young C.R."/>
            <person name="Angers B."/>
            <person name="Qian P.Y."/>
        </authorList>
    </citation>
    <scope>NUCLEOTIDE SEQUENCE</scope>
    <source>
        <strain evidence="2">P08H-3</strain>
    </source>
</reference>
<dbReference type="AlphaFoldDB" id="A0AAD9N2U7"/>
<evidence type="ECO:0000313" key="3">
    <source>
        <dbReference type="Proteomes" id="UP001208570"/>
    </source>
</evidence>
<dbReference type="Proteomes" id="UP001208570">
    <property type="component" value="Unassembled WGS sequence"/>
</dbReference>
<comment type="caution">
    <text evidence="2">The sequence shown here is derived from an EMBL/GenBank/DDBJ whole genome shotgun (WGS) entry which is preliminary data.</text>
</comment>
<gene>
    <name evidence="2" type="ORF">LSH36_260g02003</name>
</gene>
<feature type="non-terminal residue" evidence="2">
    <location>
        <position position="1"/>
    </location>
</feature>
<sequence length="96" mass="10667">NSEESMEMLLAILDPNKCDPEINIDTYRRGTDAWIQQLNNQTPCDSDGLQNDTTDVFSNSLPSSPAHTRPLINRFLQLNITSQSSHLISPIKPAGN</sequence>
<feature type="region of interest" description="Disordered" evidence="1">
    <location>
        <begin position="42"/>
        <end position="65"/>
    </location>
</feature>